<protein>
    <recommendedName>
        <fullName evidence="19">Bifunctional NAD(P)H-hydrate repair enzyme</fullName>
    </recommendedName>
    <alternativeName>
        <fullName evidence="19">Nicotinamide nucleotide repair protein</fullName>
    </alternativeName>
    <domain>
        <recommendedName>
            <fullName evidence="19">ADP-dependent (S)-NAD(P)H-hydrate dehydratase</fullName>
            <ecNumber evidence="19">4.2.1.136</ecNumber>
        </recommendedName>
        <alternativeName>
            <fullName evidence="19">ADP-dependent NAD(P)HX dehydratase</fullName>
        </alternativeName>
    </domain>
    <domain>
        <recommendedName>
            <fullName evidence="19">NAD(P)H-hydrate epimerase</fullName>
            <ecNumber evidence="19">5.1.99.6</ecNumber>
        </recommendedName>
    </domain>
</protein>
<dbReference type="PIRSF" id="PIRSF017184">
    <property type="entry name" value="Nnr"/>
    <property type="match status" value="1"/>
</dbReference>
<dbReference type="GO" id="GO:0110051">
    <property type="term" value="P:metabolite repair"/>
    <property type="evidence" value="ECO:0007669"/>
    <property type="project" value="TreeGrafter"/>
</dbReference>
<comment type="function">
    <text evidence="17">Catalyzes the dehydration of the S-form of NAD(P)HX at the expense of ADP, which is converted to AMP. Together with NAD(P)HX epimerase, which catalyzes the epimerization of the S- and R-forms, the enzyme allows the repair of both epimers of NAD(P)HX, a damaged form of NAD(P)H that is a result of enzymatic or heat-dependent hydration.</text>
</comment>
<dbReference type="GO" id="GO:0016301">
    <property type="term" value="F:kinase activity"/>
    <property type="evidence" value="ECO:0007669"/>
    <property type="project" value="UniProtKB-KW"/>
</dbReference>
<evidence type="ECO:0000256" key="7">
    <source>
        <dbReference type="ARBA" id="ARBA00022840"/>
    </source>
</evidence>
<feature type="binding site" evidence="17">
    <location>
        <position position="254"/>
    </location>
    <ligand>
        <name>(6S)-NADPHX</name>
        <dbReference type="ChEBI" id="CHEBI:64076"/>
    </ligand>
</feature>
<dbReference type="Pfam" id="PF01256">
    <property type="entry name" value="Carb_kinase"/>
    <property type="match status" value="1"/>
</dbReference>
<evidence type="ECO:0000313" key="23">
    <source>
        <dbReference type="Proteomes" id="UP000007471"/>
    </source>
</evidence>
<accession>E8TMG4</accession>
<dbReference type="GO" id="GO:0046496">
    <property type="term" value="P:nicotinamide nucleotide metabolic process"/>
    <property type="evidence" value="ECO:0007669"/>
    <property type="project" value="UniProtKB-UniRule"/>
</dbReference>
<feature type="binding site" evidence="17">
    <location>
        <begin position="422"/>
        <end position="426"/>
    </location>
    <ligand>
        <name>AMP</name>
        <dbReference type="ChEBI" id="CHEBI:456215"/>
    </ligand>
</feature>
<evidence type="ECO:0000256" key="11">
    <source>
        <dbReference type="ARBA" id="ARBA00023235"/>
    </source>
</evidence>
<comment type="cofactor">
    <cofactor evidence="17">
        <name>Mg(2+)</name>
        <dbReference type="ChEBI" id="CHEBI:18420"/>
    </cofactor>
</comment>
<comment type="similarity">
    <text evidence="18">Belongs to the NnrE/AIBP family.</text>
</comment>
<dbReference type="SUPFAM" id="SSF53613">
    <property type="entry name" value="Ribokinase-like"/>
    <property type="match status" value="1"/>
</dbReference>
<evidence type="ECO:0000256" key="6">
    <source>
        <dbReference type="ARBA" id="ARBA00022741"/>
    </source>
</evidence>
<comment type="function">
    <text evidence="18">Catalyzes the epimerization of the S- and R-forms of NAD(P)HX, a damaged form of NAD(P)H that is a result of enzymatic or heat-dependent hydration. This is a prerequisite for the S-specific NAD(P)H-hydrate dehydratase to allow the repair of both epimers of NAD(P)HX.</text>
</comment>
<dbReference type="PATRIC" id="fig|765698.3.peg.4172"/>
<dbReference type="NCBIfam" id="TIGR00197">
    <property type="entry name" value="yjeF_nterm"/>
    <property type="match status" value="1"/>
</dbReference>
<dbReference type="HOGENOM" id="CLU_024853_4_1_5"/>
<dbReference type="RefSeq" id="WP_013531453.1">
    <property type="nucleotide sequence ID" value="NC_014923.1"/>
</dbReference>
<evidence type="ECO:0000259" key="20">
    <source>
        <dbReference type="PROSITE" id="PS51383"/>
    </source>
</evidence>
<comment type="similarity">
    <text evidence="4 19">In the C-terminal section; belongs to the NnrD/CARKD family.</text>
</comment>
<feature type="binding site" evidence="18">
    <location>
        <begin position="123"/>
        <end position="129"/>
    </location>
    <ligand>
        <name>(6S)-NADPHX</name>
        <dbReference type="ChEBI" id="CHEBI:64076"/>
    </ligand>
</feature>
<comment type="cofactor">
    <cofactor evidence="18 19">
        <name>K(+)</name>
        <dbReference type="ChEBI" id="CHEBI:29103"/>
    </cofactor>
    <text evidence="18 19">Binds 1 potassium ion per subunit.</text>
</comment>
<feature type="domain" description="YjeF N-terminal" evidence="21">
    <location>
        <begin position="11"/>
        <end position="209"/>
    </location>
</feature>
<evidence type="ECO:0000256" key="17">
    <source>
        <dbReference type="HAMAP-Rule" id="MF_01965"/>
    </source>
</evidence>
<evidence type="ECO:0000256" key="3">
    <source>
        <dbReference type="ARBA" id="ARBA00006001"/>
    </source>
</evidence>
<dbReference type="eggNOG" id="COG0063">
    <property type="taxonomic scope" value="Bacteria"/>
</dbReference>
<dbReference type="OrthoDB" id="9806925at2"/>
<evidence type="ECO:0000256" key="13">
    <source>
        <dbReference type="ARBA" id="ARBA00023268"/>
    </source>
</evidence>
<dbReference type="GO" id="GO:0052855">
    <property type="term" value="F:ADP-dependent NAD(P)H-hydrate dehydratase activity"/>
    <property type="evidence" value="ECO:0007669"/>
    <property type="project" value="UniProtKB-UniRule"/>
</dbReference>
<keyword evidence="22" id="KW-0808">Transferase</keyword>
<keyword evidence="5 18" id="KW-0479">Metal-binding</keyword>
<proteinExistence type="inferred from homology"/>
<dbReference type="InterPro" id="IPR029056">
    <property type="entry name" value="Ribokinase-like"/>
</dbReference>
<dbReference type="PROSITE" id="PS51385">
    <property type="entry name" value="YJEF_N"/>
    <property type="match status" value="1"/>
</dbReference>
<sequence precursor="true">MSNELLSPAEMSEADRLTIAAGPADGIGLMRRAGGAVAAEVLKRYPSAKHIHVLCGPGNNGGDGYVVARILAGSGVGTSVWASGAPRPKSDAALAAAECPIKPRPLSDFDAKPGSIVIDALYGAGLSKPLSGDAAKAIDTVTALSLPVVAVDLPSGVSGRSGDILGRAFRAEVTITFARKKPGHLLLPGRGQCGEIVLADIGIGDGVIAQLAVSTFENVPDLWLQDFPVPAVDAHKYKRGHVGVFSGGPSATGAARLSALAAARSGAGAVTVLSPGNAMQVNAIHLTSIMLREAGSLEEVQEFLTVRHPGALVFGPGLGPKPKVGDFALQLIKALEEEARDEATANHASAMVLDADAITSLAHQPSALFEAARQPNAPALIVTPHEGEFGRLFPDIAGDKTMSKLDKARTAAARANAVIVYKGADTVIAAPDGKAAINSNGAPWLATAGSGDVLSGIIAGLLAQGMLPFEGTCAAVWLHAEAGSRFGPGLIAEDLPLALVPVLRDLFDARTAAQ</sequence>
<evidence type="ECO:0000259" key="21">
    <source>
        <dbReference type="PROSITE" id="PS51385"/>
    </source>
</evidence>
<dbReference type="PANTHER" id="PTHR12592:SF0">
    <property type="entry name" value="ATP-DEPENDENT (S)-NAD(P)H-HYDRATE DEHYDRATASE"/>
    <property type="match status" value="1"/>
</dbReference>
<keyword evidence="10 17" id="KW-0520">NAD</keyword>
<feature type="binding site" evidence="18">
    <location>
        <position position="60"/>
    </location>
    <ligand>
        <name>K(+)</name>
        <dbReference type="ChEBI" id="CHEBI:29103"/>
    </ligand>
</feature>
<comment type="catalytic activity">
    <reaction evidence="2 18 19">
        <text>(6R)-NADPHX = (6S)-NADPHX</text>
        <dbReference type="Rhea" id="RHEA:32227"/>
        <dbReference type="ChEBI" id="CHEBI:64076"/>
        <dbReference type="ChEBI" id="CHEBI:64077"/>
        <dbReference type="EC" id="5.1.99.6"/>
    </reaction>
</comment>
<comment type="catalytic activity">
    <reaction evidence="16 17 19">
        <text>(6S)-NADPHX + ADP = AMP + phosphate + NADPH + H(+)</text>
        <dbReference type="Rhea" id="RHEA:32235"/>
        <dbReference type="ChEBI" id="CHEBI:15378"/>
        <dbReference type="ChEBI" id="CHEBI:43474"/>
        <dbReference type="ChEBI" id="CHEBI:57783"/>
        <dbReference type="ChEBI" id="CHEBI:64076"/>
        <dbReference type="ChEBI" id="CHEBI:456215"/>
        <dbReference type="ChEBI" id="CHEBI:456216"/>
        <dbReference type="EC" id="4.2.1.136"/>
    </reaction>
</comment>
<dbReference type="PROSITE" id="PS51383">
    <property type="entry name" value="YJEF_C_3"/>
    <property type="match status" value="1"/>
</dbReference>
<feature type="binding site" evidence="17">
    <location>
        <position position="385"/>
    </location>
    <ligand>
        <name>(6S)-NADPHX</name>
        <dbReference type="ChEBI" id="CHEBI:64076"/>
    </ligand>
</feature>
<keyword evidence="8 17" id="KW-0521">NADP</keyword>
<dbReference type="Proteomes" id="UP000007471">
    <property type="component" value="Chromosome"/>
</dbReference>
<keyword evidence="9 18" id="KW-0630">Potassium</keyword>
<feature type="domain" description="YjeF C-terminal" evidence="20">
    <location>
        <begin position="219"/>
        <end position="506"/>
    </location>
</feature>
<feature type="binding site" evidence="17">
    <location>
        <position position="452"/>
    </location>
    <ligand>
        <name>(6S)-NADPHX</name>
        <dbReference type="ChEBI" id="CHEBI:64076"/>
    </ligand>
</feature>
<evidence type="ECO:0000256" key="9">
    <source>
        <dbReference type="ARBA" id="ARBA00022958"/>
    </source>
</evidence>
<evidence type="ECO:0000256" key="8">
    <source>
        <dbReference type="ARBA" id="ARBA00022857"/>
    </source>
</evidence>
<evidence type="ECO:0000256" key="10">
    <source>
        <dbReference type="ARBA" id="ARBA00023027"/>
    </source>
</evidence>
<comment type="similarity">
    <text evidence="3 19">In the N-terminal section; belongs to the NnrE/AIBP family.</text>
</comment>
<evidence type="ECO:0000256" key="18">
    <source>
        <dbReference type="HAMAP-Rule" id="MF_01966"/>
    </source>
</evidence>
<organism evidence="22 23">
    <name type="scientific">Mesorhizobium ciceri biovar biserrulae (strain HAMBI 2942 / LMG 23838 / WSM1271)</name>
    <dbReference type="NCBI Taxonomy" id="765698"/>
    <lineage>
        <taxon>Bacteria</taxon>
        <taxon>Pseudomonadati</taxon>
        <taxon>Pseudomonadota</taxon>
        <taxon>Alphaproteobacteria</taxon>
        <taxon>Hyphomicrobiales</taxon>
        <taxon>Phyllobacteriaceae</taxon>
        <taxon>Mesorhizobium</taxon>
    </lineage>
</organism>
<feature type="binding site" evidence="17">
    <location>
        <position position="451"/>
    </location>
    <ligand>
        <name>AMP</name>
        <dbReference type="ChEBI" id="CHEBI:456215"/>
    </ligand>
</feature>
<evidence type="ECO:0000256" key="19">
    <source>
        <dbReference type="PIRNR" id="PIRNR017184"/>
    </source>
</evidence>
<dbReference type="EC" id="4.2.1.136" evidence="19"/>
<feature type="binding site" evidence="18">
    <location>
        <position position="152"/>
    </location>
    <ligand>
        <name>(6S)-NADPHX</name>
        <dbReference type="ChEBI" id="CHEBI:64076"/>
    </ligand>
</feature>
<dbReference type="PANTHER" id="PTHR12592">
    <property type="entry name" value="ATP-DEPENDENT (S)-NAD(P)H-HYDRATE DEHYDRATASE FAMILY MEMBER"/>
    <property type="match status" value="1"/>
</dbReference>
<feature type="binding site" evidence="18">
    <location>
        <position position="155"/>
    </location>
    <ligand>
        <name>K(+)</name>
        <dbReference type="ChEBI" id="CHEBI:29103"/>
    </ligand>
</feature>
<dbReference type="KEGG" id="mci:Mesci_3666"/>
<evidence type="ECO:0000256" key="4">
    <source>
        <dbReference type="ARBA" id="ARBA00009524"/>
    </source>
</evidence>
<evidence type="ECO:0000313" key="22">
    <source>
        <dbReference type="EMBL" id="ADV12786.1"/>
    </source>
</evidence>
<evidence type="ECO:0000256" key="5">
    <source>
        <dbReference type="ARBA" id="ARBA00022723"/>
    </source>
</evidence>
<keyword evidence="12 17" id="KW-0456">Lyase</keyword>
<dbReference type="InterPro" id="IPR017953">
    <property type="entry name" value="Carbohydrate_kinase_pred_CS"/>
</dbReference>
<dbReference type="EMBL" id="CP002447">
    <property type="protein sequence ID" value="ADV12786.1"/>
    <property type="molecule type" value="Genomic_DNA"/>
</dbReference>
<keyword evidence="7 17" id="KW-0067">ATP-binding</keyword>
<dbReference type="NCBIfam" id="TIGR00196">
    <property type="entry name" value="yjeF_cterm"/>
    <property type="match status" value="1"/>
</dbReference>
<comment type="catalytic activity">
    <reaction evidence="15 17 19">
        <text>(6S)-NADHX + ADP = AMP + phosphate + NADH + H(+)</text>
        <dbReference type="Rhea" id="RHEA:32223"/>
        <dbReference type="ChEBI" id="CHEBI:15378"/>
        <dbReference type="ChEBI" id="CHEBI:43474"/>
        <dbReference type="ChEBI" id="CHEBI:57945"/>
        <dbReference type="ChEBI" id="CHEBI:64074"/>
        <dbReference type="ChEBI" id="CHEBI:456215"/>
        <dbReference type="ChEBI" id="CHEBI:456216"/>
        <dbReference type="EC" id="4.2.1.136"/>
    </reaction>
</comment>
<keyword evidence="13" id="KW-0511">Multifunctional enzyme</keyword>
<dbReference type="InterPro" id="IPR030677">
    <property type="entry name" value="Nnr"/>
</dbReference>
<gene>
    <name evidence="17" type="primary">nnrD</name>
    <name evidence="18" type="synonym">nnrE</name>
    <name evidence="22" type="ordered locus">Mesci_3666</name>
</gene>
<evidence type="ECO:0000256" key="14">
    <source>
        <dbReference type="ARBA" id="ARBA00025153"/>
    </source>
</evidence>
<comment type="caution">
    <text evidence="18">Lacks conserved residue(s) required for the propagation of feature annotation.</text>
</comment>
<dbReference type="EC" id="5.1.99.6" evidence="19"/>
<evidence type="ECO:0000256" key="15">
    <source>
        <dbReference type="ARBA" id="ARBA00048238"/>
    </source>
</evidence>
<dbReference type="HAMAP" id="MF_01965">
    <property type="entry name" value="NADHX_dehydratase"/>
    <property type="match status" value="1"/>
</dbReference>
<keyword evidence="22" id="KW-0418">Kinase</keyword>
<dbReference type="PROSITE" id="PS01050">
    <property type="entry name" value="YJEF_C_2"/>
    <property type="match status" value="1"/>
</dbReference>
<feature type="binding site" evidence="17">
    <location>
        <position position="317"/>
    </location>
    <ligand>
        <name>(6S)-NADPHX</name>
        <dbReference type="ChEBI" id="CHEBI:64076"/>
    </ligand>
</feature>
<comment type="function">
    <text evidence="14 19">Bifunctional enzyme that catalyzes the epimerization of the S- and R-forms of NAD(P)HX and the dehydration of the S-form of NAD(P)HX at the expense of ADP, which is converted to AMP. This allows the repair of both epimers of NAD(P)HX, a damaged form of NAD(P)H that is a result of enzymatic or heat-dependent hydration.</text>
</comment>
<dbReference type="SUPFAM" id="SSF64153">
    <property type="entry name" value="YjeF N-terminal domain-like"/>
    <property type="match status" value="1"/>
</dbReference>
<evidence type="ECO:0000256" key="1">
    <source>
        <dbReference type="ARBA" id="ARBA00000013"/>
    </source>
</evidence>
<feature type="binding site" evidence="18">
    <location>
        <position position="119"/>
    </location>
    <ligand>
        <name>K(+)</name>
        <dbReference type="ChEBI" id="CHEBI:29103"/>
    </ligand>
</feature>
<dbReference type="GO" id="GO:0005524">
    <property type="term" value="F:ATP binding"/>
    <property type="evidence" value="ECO:0007669"/>
    <property type="project" value="UniProtKB-UniRule"/>
</dbReference>
<keyword evidence="11 18" id="KW-0413">Isomerase</keyword>
<evidence type="ECO:0000256" key="2">
    <source>
        <dbReference type="ARBA" id="ARBA00000909"/>
    </source>
</evidence>
<dbReference type="AlphaFoldDB" id="E8TMG4"/>
<dbReference type="InterPro" id="IPR000631">
    <property type="entry name" value="CARKD"/>
</dbReference>
<dbReference type="Gene3D" id="3.40.1190.20">
    <property type="match status" value="1"/>
</dbReference>
<dbReference type="Pfam" id="PF03853">
    <property type="entry name" value="YjeF_N"/>
    <property type="match status" value="1"/>
</dbReference>
<comment type="catalytic activity">
    <reaction evidence="1 18 19">
        <text>(6R)-NADHX = (6S)-NADHX</text>
        <dbReference type="Rhea" id="RHEA:32215"/>
        <dbReference type="ChEBI" id="CHEBI:64074"/>
        <dbReference type="ChEBI" id="CHEBI:64075"/>
        <dbReference type="EC" id="5.1.99.6"/>
    </reaction>
</comment>
<comment type="subunit">
    <text evidence="17">Homotetramer.</text>
</comment>
<dbReference type="eggNOG" id="COG0062">
    <property type="taxonomic scope" value="Bacteria"/>
</dbReference>
<dbReference type="CDD" id="cd01171">
    <property type="entry name" value="YXKO-related"/>
    <property type="match status" value="1"/>
</dbReference>
<dbReference type="InterPro" id="IPR036652">
    <property type="entry name" value="YjeF_N_dom_sf"/>
</dbReference>
<dbReference type="STRING" id="765698.Mesci_3666"/>
<reference evidence="23" key="1">
    <citation type="submission" date="2011-01" db="EMBL/GenBank/DDBJ databases">
        <title>Complete sequence of chromosome of Mesorhizobium ciceri bv. biserrulae WSM1271.</title>
        <authorList>
            <person name="Lucas S."/>
            <person name="Copeland A."/>
            <person name="Lapidus A."/>
            <person name="Cheng J.-F."/>
            <person name="Goodwin L."/>
            <person name="Pitluck S."/>
            <person name="Teshima H."/>
            <person name="Detter J.C."/>
            <person name="Han C."/>
            <person name="Tapia R."/>
            <person name="Land M."/>
            <person name="Hauser L."/>
            <person name="Kyrpides N."/>
            <person name="Ivanova N."/>
            <person name="Nandasena K."/>
            <person name="Reeve W.G."/>
            <person name="Howieson J.G."/>
            <person name="O'Hara G."/>
            <person name="Tiwari R.P."/>
            <person name="Woyke T."/>
        </authorList>
    </citation>
    <scope>NUCLEOTIDE SEQUENCE [LARGE SCALE GENOMIC DNA]</scope>
    <source>
        <strain evidence="23">HAMBI 2942 / LMG 23838 / WSM1271</strain>
    </source>
</reference>
<keyword evidence="6 17" id="KW-0547">Nucleotide-binding</keyword>
<dbReference type="InterPro" id="IPR004443">
    <property type="entry name" value="YjeF_N_dom"/>
</dbReference>
<name>E8TMG4_MESCW</name>
<evidence type="ECO:0000256" key="16">
    <source>
        <dbReference type="ARBA" id="ARBA00049209"/>
    </source>
</evidence>
<evidence type="ECO:0000256" key="12">
    <source>
        <dbReference type="ARBA" id="ARBA00023239"/>
    </source>
</evidence>
<feature type="binding site" evidence="18">
    <location>
        <begin position="59"/>
        <end position="63"/>
    </location>
    <ligand>
        <name>(6S)-NADPHX</name>
        <dbReference type="ChEBI" id="CHEBI:64076"/>
    </ligand>
</feature>
<comment type="similarity">
    <text evidence="17">Belongs to the NnrD/CARKD family.</text>
</comment>
<dbReference type="GO" id="GO:0046872">
    <property type="term" value="F:metal ion binding"/>
    <property type="evidence" value="ECO:0007669"/>
    <property type="project" value="UniProtKB-UniRule"/>
</dbReference>
<dbReference type="GO" id="GO:0052856">
    <property type="term" value="F:NAD(P)HX epimerase activity"/>
    <property type="evidence" value="ECO:0007669"/>
    <property type="project" value="UniProtKB-UniRule"/>
</dbReference>
<dbReference type="Gene3D" id="3.40.50.10260">
    <property type="entry name" value="YjeF N-terminal domain"/>
    <property type="match status" value="1"/>
</dbReference>
<dbReference type="HAMAP" id="MF_01966">
    <property type="entry name" value="NADHX_epimerase"/>
    <property type="match status" value="1"/>
</dbReference>